<feature type="domain" description="Thioredoxin" evidence="10">
    <location>
        <begin position="7"/>
        <end position="168"/>
    </location>
</feature>
<dbReference type="Gene3D" id="3.40.30.10">
    <property type="entry name" value="Glutaredoxin"/>
    <property type="match status" value="1"/>
</dbReference>
<evidence type="ECO:0000259" key="10">
    <source>
        <dbReference type="PROSITE" id="PS51352"/>
    </source>
</evidence>
<organism evidence="11 12">
    <name type="scientific">Alishewanella jeotgali KCTC 22429</name>
    <dbReference type="NCBI Taxonomy" id="1129374"/>
    <lineage>
        <taxon>Bacteria</taxon>
        <taxon>Pseudomonadati</taxon>
        <taxon>Pseudomonadota</taxon>
        <taxon>Gammaproteobacteria</taxon>
        <taxon>Alteromonadales</taxon>
        <taxon>Alteromonadaceae</taxon>
        <taxon>Alishewanella</taxon>
    </lineage>
</organism>
<dbReference type="Pfam" id="PF01323">
    <property type="entry name" value="DSBA"/>
    <property type="match status" value="1"/>
</dbReference>
<evidence type="ECO:0000256" key="2">
    <source>
        <dbReference type="ARBA" id="ARBA00005791"/>
    </source>
</evidence>
<dbReference type="Proteomes" id="UP000012046">
    <property type="component" value="Unassembled WGS sequence"/>
</dbReference>
<dbReference type="InterPro" id="IPR050824">
    <property type="entry name" value="Thiol_disulfide_DsbA"/>
</dbReference>
<keyword evidence="12" id="KW-1185">Reference proteome</keyword>
<reference evidence="11 12" key="1">
    <citation type="journal article" date="2012" name="J. Bacteriol.">
        <title>Genome Sequence of Extracellular-Protease-Producing Alishewanella jeotgali Isolated from Traditional Korean Fermented Seafood.</title>
        <authorList>
            <person name="Jung J."/>
            <person name="Chun J."/>
            <person name="Park W."/>
        </authorList>
    </citation>
    <scope>NUCLEOTIDE SEQUENCE [LARGE SCALE GENOMIC DNA]</scope>
    <source>
        <strain evidence="11 12">KCTC 22429</strain>
    </source>
</reference>
<feature type="chain" id="PRO_5003592251" description="Thiol:disulfide interchange protein" evidence="9">
    <location>
        <begin position="21"/>
        <end position="211"/>
    </location>
</feature>
<dbReference type="InterPro" id="IPR036249">
    <property type="entry name" value="Thioredoxin-like_sf"/>
</dbReference>
<dbReference type="PANTHER" id="PTHR35891:SF2">
    <property type="entry name" value="THIOL:DISULFIDE INTERCHANGE PROTEIN DSBA"/>
    <property type="match status" value="1"/>
</dbReference>
<dbReference type="PIRSF" id="PIRSF001488">
    <property type="entry name" value="Tdi_protein"/>
    <property type="match status" value="1"/>
</dbReference>
<keyword evidence="3 9" id="KW-0732">Signal</keyword>
<dbReference type="PROSITE" id="PS51352">
    <property type="entry name" value="THIOREDOXIN_2"/>
    <property type="match status" value="1"/>
</dbReference>
<dbReference type="GO" id="GO:0042597">
    <property type="term" value="C:periplasmic space"/>
    <property type="evidence" value="ECO:0007669"/>
    <property type="project" value="UniProtKB-SubCell"/>
</dbReference>
<evidence type="ECO:0000256" key="9">
    <source>
        <dbReference type="SAM" id="SignalP"/>
    </source>
</evidence>
<evidence type="ECO:0000313" key="11">
    <source>
        <dbReference type="EMBL" id="EHR41205.1"/>
    </source>
</evidence>
<dbReference type="InterPro" id="IPR013766">
    <property type="entry name" value="Thioredoxin_domain"/>
</dbReference>
<dbReference type="CDD" id="cd03019">
    <property type="entry name" value="DsbA_DsbA"/>
    <property type="match status" value="1"/>
</dbReference>
<evidence type="ECO:0000313" key="12">
    <source>
        <dbReference type="Proteomes" id="UP000012046"/>
    </source>
</evidence>
<protein>
    <recommendedName>
        <fullName evidence="7">Thiol:disulfide interchange protein</fullName>
    </recommendedName>
</protein>
<evidence type="ECO:0000256" key="3">
    <source>
        <dbReference type="ARBA" id="ARBA00022729"/>
    </source>
</evidence>
<keyword evidence="6" id="KW-0676">Redox-active center</keyword>
<gene>
    <name evidence="11" type="ORF">AJE_08050</name>
</gene>
<dbReference type="SUPFAM" id="SSF52833">
    <property type="entry name" value="Thioredoxin-like"/>
    <property type="match status" value="1"/>
</dbReference>
<dbReference type="EMBL" id="AHTH01000020">
    <property type="protein sequence ID" value="EHR41205.1"/>
    <property type="molecule type" value="Genomic_DNA"/>
</dbReference>
<name>H3ZE28_9ALTE</name>
<sequence>MKKWLVAAAAAVLLPLSAVASNFQVGKHYEVIAEQRTAKPEVKEYFSFFCGGCYAFEPIAQRLAQSLPDGVEFKKFHVDFIRAASPEIQNALARAYVVAKNLGKGDQVSTAIFNQIHRSRVPFRSEDDIRNLVLINDIDGETYDKAMRSFGVRGAVNQMMKEQQELSERRVLTGVPMLVVNGKYKILNESLSQRNMQQEMQQLVEYLLSKD</sequence>
<dbReference type="PANTHER" id="PTHR35891">
    <property type="entry name" value="THIOL:DISULFIDE INTERCHANGE PROTEIN DSBA"/>
    <property type="match status" value="1"/>
</dbReference>
<evidence type="ECO:0000256" key="1">
    <source>
        <dbReference type="ARBA" id="ARBA00004418"/>
    </source>
</evidence>
<dbReference type="RefSeq" id="WP_008950440.1">
    <property type="nucleotide sequence ID" value="NZ_AHTH01000020.1"/>
</dbReference>
<proteinExistence type="inferred from homology"/>
<accession>H3ZE28</accession>
<dbReference type="AlphaFoldDB" id="H3ZE28"/>
<feature type="signal peptide" evidence="9">
    <location>
        <begin position="1"/>
        <end position="20"/>
    </location>
</feature>
<evidence type="ECO:0000256" key="7">
    <source>
        <dbReference type="PIRNR" id="PIRNR001488"/>
    </source>
</evidence>
<dbReference type="eggNOG" id="COG1651">
    <property type="taxonomic scope" value="Bacteria"/>
</dbReference>
<dbReference type="PATRIC" id="fig|1129374.4.peg.1608"/>
<dbReference type="InterPro" id="IPR023205">
    <property type="entry name" value="DsbA/DsbL"/>
</dbReference>
<comment type="similarity">
    <text evidence="2">Belongs to the thioredoxin family. DsbA subfamily.</text>
</comment>
<feature type="disulfide bond" description="Redox-active" evidence="8">
    <location>
        <begin position="50"/>
        <end position="53"/>
    </location>
</feature>
<evidence type="ECO:0000256" key="5">
    <source>
        <dbReference type="ARBA" id="ARBA00023157"/>
    </source>
</evidence>
<comment type="caution">
    <text evidence="11">The sequence shown here is derived from an EMBL/GenBank/DDBJ whole genome shotgun (WGS) entry which is preliminary data.</text>
</comment>
<dbReference type="InterPro" id="IPR001853">
    <property type="entry name" value="DSBA-like_thioredoxin_dom"/>
</dbReference>
<evidence type="ECO:0000256" key="4">
    <source>
        <dbReference type="ARBA" id="ARBA00022764"/>
    </source>
</evidence>
<dbReference type="GO" id="GO:0016491">
    <property type="term" value="F:oxidoreductase activity"/>
    <property type="evidence" value="ECO:0007669"/>
    <property type="project" value="InterPro"/>
</dbReference>
<dbReference type="STRING" id="1129374.AJE_08050"/>
<evidence type="ECO:0000256" key="6">
    <source>
        <dbReference type="ARBA" id="ARBA00023284"/>
    </source>
</evidence>
<evidence type="ECO:0000256" key="8">
    <source>
        <dbReference type="PIRSR" id="PIRSR001488-1"/>
    </source>
</evidence>
<comment type="subcellular location">
    <subcellularLocation>
        <location evidence="1 7">Periplasm</location>
    </subcellularLocation>
</comment>
<keyword evidence="5 7" id="KW-1015">Disulfide bond</keyword>
<keyword evidence="4 7" id="KW-0574">Periplasm</keyword>